<dbReference type="CDD" id="cd12162">
    <property type="entry name" value="2-Hacid_dh_4"/>
    <property type="match status" value="1"/>
</dbReference>
<dbReference type="Pfam" id="PF00389">
    <property type="entry name" value="2-Hacid_dh"/>
    <property type="match status" value="1"/>
</dbReference>
<organism evidence="7 8">
    <name type="scientific">Mannheimia succiniciproducens (strain KCTC 0769BP / MBEL55E)</name>
    <dbReference type="NCBI Taxonomy" id="221988"/>
    <lineage>
        <taxon>Bacteria</taxon>
        <taxon>Pseudomonadati</taxon>
        <taxon>Pseudomonadota</taxon>
        <taxon>Gammaproteobacteria</taxon>
        <taxon>Pasteurellales</taxon>
        <taxon>Pasteurellaceae</taxon>
        <taxon>Basfia</taxon>
    </lineage>
</organism>
<dbReference type="GO" id="GO:0051287">
    <property type="term" value="F:NAD binding"/>
    <property type="evidence" value="ECO:0007669"/>
    <property type="project" value="InterPro"/>
</dbReference>
<dbReference type="KEGG" id="msu:MS1188"/>
<evidence type="ECO:0000313" key="8">
    <source>
        <dbReference type="Proteomes" id="UP000000607"/>
    </source>
</evidence>
<dbReference type="GO" id="GO:0016616">
    <property type="term" value="F:oxidoreductase activity, acting on the CH-OH group of donors, NAD or NADP as acceptor"/>
    <property type="evidence" value="ECO:0007669"/>
    <property type="project" value="InterPro"/>
</dbReference>
<dbReference type="PROSITE" id="PS00670">
    <property type="entry name" value="D_2_HYDROXYACID_DH_2"/>
    <property type="match status" value="1"/>
</dbReference>
<dbReference type="InterPro" id="IPR029753">
    <property type="entry name" value="D-isomer_DH_CS"/>
</dbReference>
<keyword evidence="2 4" id="KW-0560">Oxidoreductase</keyword>
<dbReference type="STRING" id="221988.MS1188"/>
<dbReference type="HOGENOM" id="CLU_019796_1_3_6"/>
<dbReference type="EMBL" id="AE016827">
    <property type="protein sequence ID" value="AAU37795.1"/>
    <property type="molecule type" value="Genomic_DNA"/>
</dbReference>
<reference evidence="7 8" key="1">
    <citation type="journal article" date="2004" name="Nat. Biotechnol.">
        <title>The genome sequence of the capnophilic rumen bacterium Mannheimia succiniciproducens.</title>
        <authorList>
            <person name="Hong S.H."/>
            <person name="Kim J.S."/>
            <person name="Lee S.Y."/>
            <person name="In Y.H."/>
            <person name="Choi S.S."/>
            <person name="Rih J.-K."/>
            <person name="Kim C.H."/>
            <person name="Jeong H."/>
            <person name="Hur C.G."/>
            <person name="Kim J.J."/>
        </authorList>
    </citation>
    <scope>NUCLEOTIDE SEQUENCE [LARGE SCALE GENOMIC DNA]</scope>
    <source>
        <strain evidence="8">KCTC 0769BP / MBEL55E</strain>
    </source>
</reference>
<feature type="domain" description="D-isomer specific 2-hydroxyacid dehydrogenase catalytic" evidence="5">
    <location>
        <begin position="65"/>
        <end position="343"/>
    </location>
</feature>
<keyword evidence="3" id="KW-0520">NAD</keyword>
<accession>Q65TB5</accession>
<protein>
    <submittedName>
        <fullName evidence="7">LdhA protein</fullName>
    </submittedName>
</protein>
<dbReference type="PANTHER" id="PTHR43761">
    <property type="entry name" value="D-ISOMER SPECIFIC 2-HYDROXYACID DEHYDROGENASE FAMILY PROTEIN (AFU_ORTHOLOGUE AFUA_1G13630)"/>
    <property type="match status" value="1"/>
</dbReference>
<dbReference type="eggNOG" id="COG1052">
    <property type="taxonomic scope" value="Bacteria"/>
</dbReference>
<feature type="domain" description="D-isomer specific 2-hydroxyacid dehydrogenase NAD-binding" evidence="6">
    <location>
        <begin position="137"/>
        <end position="318"/>
    </location>
</feature>
<comment type="similarity">
    <text evidence="1 4">Belongs to the D-isomer specific 2-hydroxyacid dehydrogenase family.</text>
</comment>
<dbReference type="Pfam" id="PF02826">
    <property type="entry name" value="2-Hacid_dh_C"/>
    <property type="match status" value="1"/>
</dbReference>
<keyword evidence="8" id="KW-1185">Reference proteome</keyword>
<dbReference type="PANTHER" id="PTHR43761:SF1">
    <property type="entry name" value="D-ISOMER SPECIFIC 2-HYDROXYACID DEHYDROGENASE CATALYTIC DOMAIN-CONTAINING PROTEIN-RELATED"/>
    <property type="match status" value="1"/>
</dbReference>
<dbReference type="InterPro" id="IPR006139">
    <property type="entry name" value="D-isomer_2_OHA_DH_cat_dom"/>
</dbReference>
<sequence length="344" mass="37888">MMKSAVVFTALFLYAISHIKDELYLPKQGAFMKIVFLDSTALPPHLPIPRPDFDHEWIDYPYTGAEQTVERAKDADIVVTSKVIFSREVMEQLPKLKLIALTATGTNNIDLIAAKELGIRVKNVAGYSSVTVPEHVLGLIFSLKHSLAGWYRDQLEGKWGESKQFCYFDYPITDIRGSVLGVVGKGCLGTEVGRLATALGMKVLYAEHRDAQSCREGYTPFDEVLKQADIVTLHCPLTEHTTNLINKETLSLFKKGAFLINTGRGPLVDEQALLDALKSGHLAGAAIDVMIKEPPEKDNPLIVAAKTMPNLLITPHIAWASDSAVTTLVNKVRDNIEEFVATGK</sequence>
<evidence type="ECO:0000256" key="3">
    <source>
        <dbReference type="ARBA" id="ARBA00023027"/>
    </source>
</evidence>
<dbReference type="SUPFAM" id="SSF52283">
    <property type="entry name" value="Formate/glycerate dehydrogenase catalytic domain-like"/>
    <property type="match status" value="1"/>
</dbReference>
<proteinExistence type="inferred from homology"/>
<evidence type="ECO:0000259" key="5">
    <source>
        <dbReference type="Pfam" id="PF00389"/>
    </source>
</evidence>
<dbReference type="InterPro" id="IPR036291">
    <property type="entry name" value="NAD(P)-bd_dom_sf"/>
</dbReference>
<dbReference type="SUPFAM" id="SSF51735">
    <property type="entry name" value="NAD(P)-binding Rossmann-fold domains"/>
    <property type="match status" value="1"/>
</dbReference>
<dbReference type="AlphaFoldDB" id="Q65TB5"/>
<dbReference type="Proteomes" id="UP000000607">
    <property type="component" value="Chromosome"/>
</dbReference>
<dbReference type="InterPro" id="IPR006140">
    <property type="entry name" value="D-isomer_DH_NAD-bd"/>
</dbReference>
<evidence type="ECO:0000313" key="7">
    <source>
        <dbReference type="EMBL" id="AAU37795.1"/>
    </source>
</evidence>
<dbReference type="Gene3D" id="3.40.50.720">
    <property type="entry name" value="NAD(P)-binding Rossmann-like Domain"/>
    <property type="match status" value="2"/>
</dbReference>
<name>Q65TB5_MANSM</name>
<evidence type="ECO:0000256" key="2">
    <source>
        <dbReference type="ARBA" id="ARBA00023002"/>
    </source>
</evidence>
<gene>
    <name evidence="7" type="primary">ldhA</name>
    <name evidence="7" type="ordered locus">MS1188</name>
</gene>
<evidence type="ECO:0000256" key="4">
    <source>
        <dbReference type="RuleBase" id="RU003719"/>
    </source>
</evidence>
<dbReference type="PROSITE" id="PS00671">
    <property type="entry name" value="D_2_HYDROXYACID_DH_3"/>
    <property type="match status" value="1"/>
</dbReference>
<evidence type="ECO:0000259" key="6">
    <source>
        <dbReference type="Pfam" id="PF02826"/>
    </source>
</evidence>
<dbReference type="NCBIfam" id="NF005387">
    <property type="entry name" value="PRK06932.1"/>
    <property type="match status" value="1"/>
</dbReference>
<dbReference type="InterPro" id="IPR050418">
    <property type="entry name" value="D-iso_2-hydroxyacid_DH_PdxB"/>
</dbReference>
<evidence type="ECO:0000256" key="1">
    <source>
        <dbReference type="ARBA" id="ARBA00005854"/>
    </source>
</evidence>